<dbReference type="SUPFAM" id="SSF53822">
    <property type="entry name" value="Periplasmic binding protein-like I"/>
    <property type="match status" value="1"/>
</dbReference>
<dbReference type="AlphaFoldDB" id="A0RWY4"/>
<evidence type="ECO:0000259" key="5">
    <source>
        <dbReference type="Pfam" id="PF01094"/>
    </source>
</evidence>
<evidence type="ECO:0000313" key="7">
    <source>
        <dbReference type="Proteomes" id="UP000000758"/>
    </source>
</evidence>
<evidence type="ECO:0000256" key="1">
    <source>
        <dbReference type="ARBA" id="ARBA00004370"/>
    </source>
</evidence>
<evidence type="ECO:0000256" key="3">
    <source>
        <dbReference type="ARBA" id="ARBA00022989"/>
    </source>
</evidence>
<organism evidence="6 7">
    <name type="scientific">Cenarchaeum symbiosum (strain A)</name>
    <dbReference type="NCBI Taxonomy" id="414004"/>
    <lineage>
        <taxon>Archaea</taxon>
        <taxon>Nitrososphaerota</taxon>
        <taxon>Candidatus Cenarchaeales</taxon>
        <taxon>Candidatus Cenarchaeaceae</taxon>
        <taxon>Candidatus Cenarchaeum</taxon>
    </lineage>
</organism>
<dbReference type="InterPro" id="IPR001828">
    <property type="entry name" value="ANF_lig-bd_rcpt"/>
</dbReference>
<feature type="domain" description="Receptor ligand binding region" evidence="5">
    <location>
        <begin position="68"/>
        <end position="395"/>
    </location>
</feature>
<dbReference type="STRING" id="414004.CENSYa_1227"/>
<dbReference type="EnsemblBacteria" id="ABK77851">
    <property type="protein sequence ID" value="ABK77851"/>
    <property type="gene ID" value="CENSYa_1227"/>
</dbReference>
<protein>
    <submittedName>
        <fullName evidence="6">ABC-type branched-chain amino acid transport system, periplasmic component</fullName>
    </submittedName>
</protein>
<evidence type="ECO:0000256" key="4">
    <source>
        <dbReference type="ARBA" id="ARBA00023136"/>
    </source>
</evidence>
<name>A0RWY4_CENSY</name>
<evidence type="ECO:0000256" key="2">
    <source>
        <dbReference type="ARBA" id="ARBA00022692"/>
    </source>
</evidence>
<accession>A0RWY4</accession>
<reference evidence="6 7" key="1">
    <citation type="journal article" date="2006" name="Proc. Natl. Acad. Sci. U.S.A.">
        <title>Genomic analysis of the uncultivated marine crenarchaeote Cenarchaeum symbiosum.</title>
        <authorList>
            <person name="Hallam S.J."/>
            <person name="Konstantinidis K.T."/>
            <person name="Putnam N."/>
            <person name="Schleper C."/>
            <person name="Watanabe Y."/>
            <person name="Sugahara J."/>
            <person name="Preston C."/>
            <person name="de la Torre J."/>
            <person name="Richardson P.M."/>
            <person name="DeLong E.F."/>
        </authorList>
    </citation>
    <scope>NUCLEOTIDE SEQUENCE [LARGE SCALE GENOMIC DNA]</scope>
    <source>
        <strain evidence="7">A</strain>
    </source>
</reference>
<dbReference type="PANTHER" id="PTHR30483:SF40">
    <property type="entry name" value="HISTIDINE KINASE"/>
    <property type="match status" value="1"/>
</dbReference>
<dbReference type="GO" id="GO:0016020">
    <property type="term" value="C:membrane"/>
    <property type="evidence" value="ECO:0007669"/>
    <property type="project" value="UniProtKB-SubCell"/>
</dbReference>
<keyword evidence="4" id="KW-0472">Membrane</keyword>
<dbReference type="HOGENOM" id="CLU_027128_5_1_2"/>
<keyword evidence="2" id="KW-0812">Transmembrane</keyword>
<evidence type="ECO:0000313" key="6">
    <source>
        <dbReference type="EMBL" id="ABK77851.1"/>
    </source>
</evidence>
<dbReference type="PATRIC" id="fig|414004.10.peg.1120"/>
<sequence length="416" mass="44619">MIIGAIGVAVGISIGLAVGFSYTATDAAAPAAAPEQAMERMGPSGTIDIGVVLPATGDLSSHGYDNGLAAELALVDFNRYLDEIDAGWELNLVVEDSQADPIVALEKIQSLNSKGVKLVLGTETSAELRNVKSYAESNGMLLISPSSTSPALAIDDNIFRLVPDDTQQGRVLARLLQTQEVTAAIPVYRGDVWGDGLYESTKSSFESFGGTFDEGIRYSPESTVFSTEAHLLNEKLGVYLQDRPASEVAIIMIGFEEAVHFFNAASSYDDLSTVLWIGTDSLANNGQLTEDPITAEFVEGVGFISAQFAASQNDQHDHVKEVLTEQIGSSPNNYAYSSYDSVWLFGMSILQLQTDDPGLIMEALPTVAEHYSGSLGTIILNDAGDLAVSDYELYSIRDGEWVFYGLYKAETGEIIT</sequence>
<dbReference type="KEGG" id="csy:CENSYa_1227"/>
<gene>
    <name evidence="6" type="ordered locus">CENSYa_1227</name>
</gene>
<dbReference type="Proteomes" id="UP000000758">
    <property type="component" value="Chromosome"/>
</dbReference>
<keyword evidence="3" id="KW-1133">Transmembrane helix</keyword>
<dbReference type="EMBL" id="DP000238">
    <property type="protein sequence ID" value="ABK77851.1"/>
    <property type="molecule type" value="Genomic_DNA"/>
</dbReference>
<dbReference type="PANTHER" id="PTHR30483">
    <property type="entry name" value="LEUCINE-SPECIFIC-BINDING PROTEIN"/>
    <property type="match status" value="1"/>
</dbReference>
<dbReference type="Pfam" id="PF01094">
    <property type="entry name" value="ANF_receptor"/>
    <property type="match status" value="1"/>
</dbReference>
<proteinExistence type="predicted"/>
<dbReference type="Gene3D" id="3.40.50.2300">
    <property type="match status" value="2"/>
</dbReference>
<keyword evidence="7" id="KW-1185">Reference proteome</keyword>
<dbReference type="CDD" id="cd06346">
    <property type="entry name" value="PBP1_ABC_ligand_binding-like"/>
    <property type="match status" value="1"/>
</dbReference>
<dbReference type="InterPro" id="IPR051010">
    <property type="entry name" value="BCAA_transport"/>
</dbReference>
<dbReference type="InterPro" id="IPR028082">
    <property type="entry name" value="Peripla_BP_I"/>
</dbReference>
<comment type="subcellular location">
    <subcellularLocation>
        <location evidence="1">Membrane</location>
    </subcellularLocation>
</comment>